<keyword evidence="3" id="KW-1133">Transmembrane helix</keyword>
<dbReference type="InterPro" id="IPR014745">
    <property type="entry name" value="MHC_II_a/b_N"/>
</dbReference>
<dbReference type="GO" id="GO:0019882">
    <property type="term" value="P:antigen processing and presentation"/>
    <property type="evidence" value="ECO:0007669"/>
    <property type="project" value="InterPro"/>
</dbReference>
<accession>A0A667WLJ5</accession>
<evidence type="ECO:0000256" key="1">
    <source>
        <dbReference type="ARBA" id="ARBA00023157"/>
    </source>
</evidence>
<dbReference type="GO" id="GO:0006955">
    <property type="term" value="P:immune response"/>
    <property type="evidence" value="ECO:0007669"/>
    <property type="project" value="InterPro"/>
</dbReference>
<feature type="domain" description="MHC class II alpha chain N-terminal" evidence="4">
    <location>
        <begin position="10"/>
        <end position="81"/>
    </location>
</feature>
<evidence type="ECO:0000313" key="6">
    <source>
        <dbReference type="Proteomes" id="UP000472263"/>
    </source>
</evidence>
<keyword evidence="3" id="KW-0472">Membrane</keyword>
<keyword evidence="6" id="KW-1185">Reference proteome</keyword>
<dbReference type="GO" id="GO:0042613">
    <property type="term" value="C:MHC class II protein complex"/>
    <property type="evidence" value="ECO:0007669"/>
    <property type="project" value="InterPro"/>
</dbReference>
<evidence type="ECO:0000259" key="4">
    <source>
        <dbReference type="Pfam" id="PF00993"/>
    </source>
</evidence>
<sequence length="127" mass="14076">QDIRVTMAFLNLSSDAQYDLEYDGDELLYVDPVTYAIVQRLPEFAEQWTPDPQLPGDTYVSIGTCLYNIPTCIKGEKNPPEAIEVEVHTDHQVMETAVCVCGVLLGVMGVAAGVWFIRKANRSLSPL</sequence>
<dbReference type="Proteomes" id="UP000472263">
    <property type="component" value="Chromosome 16"/>
</dbReference>
<dbReference type="GeneTree" id="ENSGT00940000178830"/>
<evidence type="ECO:0000256" key="2">
    <source>
        <dbReference type="ARBA" id="ARBA00023180"/>
    </source>
</evidence>
<dbReference type="SUPFAM" id="SSF54452">
    <property type="entry name" value="MHC antigen-recognition domain"/>
    <property type="match status" value="1"/>
</dbReference>
<organism evidence="5 6">
    <name type="scientific">Myripristis murdjan</name>
    <name type="common">pinecone soldierfish</name>
    <dbReference type="NCBI Taxonomy" id="586833"/>
    <lineage>
        <taxon>Eukaryota</taxon>
        <taxon>Metazoa</taxon>
        <taxon>Chordata</taxon>
        <taxon>Craniata</taxon>
        <taxon>Vertebrata</taxon>
        <taxon>Euteleostomi</taxon>
        <taxon>Actinopterygii</taxon>
        <taxon>Neopterygii</taxon>
        <taxon>Teleostei</taxon>
        <taxon>Neoteleostei</taxon>
        <taxon>Acanthomorphata</taxon>
        <taxon>Holocentriformes</taxon>
        <taxon>Holocentridae</taxon>
        <taxon>Myripristis</taxon>
    </lineage>
</organism>
<dbReference type="Ensembl" id="ENSMMDT00005006444.1">
    <property type="protein sequence ID" value="ENSMMDP00005006280.1"/>
    <property type="gene ID" value="ENSMMDG00005003466.1"/>
</dbReference>
<protein>
    <recommendedName>
        <fullName evidence="4">MHC class II alpha chain N-terminal domain-containing protein</fullName>
    </recommendedName>
</protein>
<evidence type="ECO:0000313" key="5">
    <source>
        <dbReference type="Ensembl" id="ENSMMDP00005006280.1"/>
    </source>
</evidence>
<keyword evidence="3" id="KW-0812">Transmembrane</keyword>
<dbReference type="InterPro" id="IPR001003">
    <property type="entry name" value="MHC_II_a_N"/>
</dbReference>
<feature type="transmembrane region" description="Helical" evidence="3">
    <location>
        <begin position="97"/>
        <end position="117"/>
    </location>
</feature>
<dbReference type="Gene3D" id="3.10.320.10">
    <property type="entry name" value="Class II Histocompatibility Antigen, M Beta Chain, Chain B, domain 1"/>
    <property type="match status" value="1"/>
</dbReference>
<name>A0A667WLJ5_9TELE</name>
<dbReference type="Pfam" id="PF00993">
    <property type="entry name" value="MHC_II_alpha"/>
    <property type="match status" value="1"/>
</dbReference>
<reference evidence="5" key="3">
    <citation type="submission" date="2025-09" db="UniProtKB">
        <authorList>
            <consortium name="Ensembl"/>
        </authorList>
    </citation>
    <scope>IDENTIFICATION</scope>
</reference>
<reference evidence="5" key="1">
    <citation type="submission" date="2019-06" db="EMBL/GenBank/DDBJ databases">
        <authorList>
            <consortium name="Wellcome Sanger Institute Data Sharing"/>
        </authorList>
    </citation>
    <scope>NUCLEOTIDE SEQUENCE [LARGE SCALE GENOMIC DNA]</scope>
</reference>
<dbReference type="InterPro" id="IPR011162">
    <property type="entry name" value="MHC_I/II-like_Ag-recog"/>
</dbReference>
<dbReference type="InParanoid" id="A0A667WLJ5"/>
<keyword evidence="2" id="KW-0325">Glycoprotein</keyword>
<reference evidence="5" key="2">
    <citation type="submission" date="2025-08" db="UniProtKB">
        <authorList>
            <consortium name="Ensembl"/>
        </authorList>
    </citation>
    <scope>IDENTIFICATION</scope>
</reference>
<evidence type="ECO:0000256" key="3">
    <source>
        <dbReference type="SAM" id="Phobius"/>
    </source>
</evidence>
<proteinExistence type="predicted"/>
<keyword evidence="1" id="KW-1015">Disulfide bond</keyword>
<dbReference type="AlphaFoldDB" id="A0A667WLJ5"/>